<dbReference type="PaxDb" id="3827-XP_004488125.1"/>
<dbReference type="PANTHER" id="PTHR36369">
    <property type="entry name" value="TRANSMEMBRANE PROTEIN"/>
    <property type="match status" value="1"/>
</dbReference>
<organism evidence="2 3">
    <name type="scientific">Cicer arietinum</name>
    <name type="common">Chickpea</name>
    <name type="synonym">Garbanzo</name>
    <dbReference type="NCBI Taxonomy" id="3827"/>
    <lineage>
        <taxon>Eukaryota</taxon>
        <taxon>Viridiplantae</taxon>
        <taxon>Streptophyta</taxon>
        <taxon>Embryophyta</taxon>
        <taxon>Tracheophyta</taxon>
        <taxon>Spermatophyta</taxon>
        <taxon>Magnoliopsida</taxon>
        <taxon>eudicotyledons</taxon>
        <taxon>Gunneridae</taxon>
        <taxon>Pentapetalae</taxon>
        <taxon>rosids</taxon>
        <taxon>fabids</taxon>
        <taxon>Fabales</taxon>
        <taxon>Fabaceae</taxon>
        <taxon>Papilionoideae</taxon>
        <taxon>50 kb inversion clade</taxon>
        <taxon>NPAAA clade</taxon>
        <taxon>Hologalegina</taxon>
        <taxon>IRL clade</taxon>
        <taxon>Cicereae</taxon>
        <taxon>Cicer</taxon>
    </lineage>
</organism>
<proteinExistence type="predicted"/>
<accession>A0A1S2XEJ5</accession>
<evidence type="ECO:0000313" key="2">
    <source>
        <dbReference type="Proteomes" id="UP000087171"/>
    </source>
</evidence>
<reference evidence="3" key="2">
    <citation type="submission" date="2025-08" db="UniProtKB">
        <authorList>
            <consortium name="RefSeq"/>
        </authorList>
    </citation>
    <scope>IDENTIFICATION</scope>
    <source>
        <tissue evidence="3">Etiolated seedlings</tissue>
    </source>
</reference>
<evidence type="ECO:0000256" key="1">
    <source>
        <dbReference type="SAM" id="Phobius"/>
    </source>
</evidence>
<dbReference type="OrthoDB" id="1921606at2759"/>
<keyword evidence="2" id="KW-1185">Reference proteome</keyword>
<keyword evidence="1" id="KW-0472">Membrane</keyword>
<keyword evidence="1" id="KW-1133">Transmembrane helix</keyword>
<dbReference type="GeneID" id="101502064"/>
<protein>
    <submittedName>
        <fullName evidence="3">Uncharacterized protein LOC101502064</fullName>
    </submittedName>
</protein>
<dbReference type="AlphaFoldDB" id="A0A1S2XEJ5"/>
<dbReference type="eggNOG" id="ENOG502S7IT">
    <property type="taxonomic scope" value="Eukaryota"/>
</dbReference>
<reference evidence="2" key="1">
    <citation type="journal article" date="2013" name="Nat. Biotechnol.">
        <title>Draft genome sequence of chickpea (Cicer arietinum) provides a resource for trait improvement.</title>
        <authorList>
            <person name="Varshney R.K."/>
            <person name="Song C."/>
            <person name="Saxena R.K."/>
            <person name="Azam S."/>
            <person name="Yu S."/>
            <person name="Sharpe A.G."/>
            <person name="Cannon S."/>
            <person name="Baek J."/>
            <person name="Rosen B.D."/>
            <person name="Tar'an B."/>
            <person name="Millan T."/>
            <person name="Zhang X."/>
            <person name="Ramsay L.D."/>
            <person name="Iwata A."/>
            <person name="Wang Y."/>
            <person name="Nelson W."/>
            <person name="Farmer A.D."/>
            <person name="Gaur P.M."/>
            <person name="Soderlund C."/>
            <person name="Penmetsa R.V."/>
            <person name="Xu C."/>
            <person name="Bharti A.K."/>
            <person name="He W."/>
            <person name="Winter P."/>
            <person name="Zhao S."/>
            <person name="Hane J.K."/>
            <person name="Carrasquilla-Garcia N."/>
            <person name="Condie J.A."/>
            <person name="Upadhyaya H.D."/>
            <person name="Luo M.C."/>
            <person name="Thudi M."/>
            <person name="Gowda C.L."/>
            <person name="Singh N.P."/>
            <person name="Lichtenzveig J."/>
            <person name="Gali K.K."/>
            <person name="Rubio J."/>
            <person name="Nadarajan N."/>
            <person name="Dolezel J."/>
            <person name="Bansal K.C."/>
            <person name="Xu X."/>
            <person name="Edwards D."/>
            <person name="Zhang G."/>
            <person name="Kahl G."/>
            <person name="Gil J."/>
            <person name="Singh K.B."/>
            <person name="Datta S.K."/>
            <person name="Jackson S.A."/>
            <person name="Wang J."/>
            <person name="Cook D.R."/>
        </authorList>
    </citation>
    <scope>NUCLEOTIDE SEQUENCE [LARGE SCALE GENOMIC DNA]</scope>
    <source>
        <strain evidence="2">cv. CDC Frontier</strain>
    </source>
</reference>
<evidence type="ECO:0000313" key="3">
    <source>
        <dbReference type="RefSeq" id="XP_004488125.1"/>
    </source>
</evidence>
<dbReference type="KEGG" id="cam:101502064"/>
<dbReference type="PANTHER" id="PTHR36369:SF1">
    <property type="entry name" value="TRANSMEMBRANE PROTEIN"/>
    <property type="match status" value="1"/>
</dbReference>
<dbReference type="Proteomes" id="UP000087171">
    <property type="component" value="Chromosome Ca1"/>
</dbReference>
<keyword evidence="1" id="KW-0812">Transmembrane</keyword>
<gene>
    <name evidence="3" type="primary">LOC101502064</name>
</gene>
<dbReference type="RefSeq" id="XP_004488125.1">
    <property type="nucleotide sequence ID" value="XM_004488068.3"/>
</dbReference>
<sequence>MNILIDSNVEALAFNYLNFGLVTILNNLWTWLALLTAALSFWKIRSSGCPKSVDPNSIIPDPVKKPLLPFEDVTDKIISPRKTLTVGCDEVDGVRKGKFTVYYEEDMQCGRRESTGDNFCYRLLPVAEGWVPEERETRETEWWRCWEKVLTLRNGENENGWYTCQDLTELNGNVVKFWDGGCITKESWYGSSCMSVFVSE</sequence>
<name>A0A1S2XEJ5_CICAR</name>
<feature type="transmembrane region" description="Helical" evidence="1">
    <location>
        <begin position="20"/>
        <end position="42"/>
    </location>
</feature>